<protein>
    <submittedName>
        <fullName evidence="3">Trichodiene synthase TRI5</fullName>
    </submittedName>
</protein>
<dbReference type="OrthoDB" id="2998174at2759"/>
<organism evidence="3 4">
    <name type="scientific">Aspergillus sclerotialis</name>
    <dbReference type="NCBI Taxonomy" id="2070753"/>
    <lineage>
        <taxon>Eukaryota</taxon>
        <taxon>Fungi</taxon>
        <taxon>Dikarya</taxon>
        <taxon>Ascomycota</taxon>
        <taxon>Pezizomycotina</taxon>
        <taxon>Eurotiomycetes</taxon>
        <taxon>Eurotiomycetidae</taxon>
        <taxon>Eurotiales</taxon>
        <taxon>Aspergillaceae</taxon>
        <taxon>Aspergillus</taxon>
        <taxon>Aspergillus subgen. Polypaecilum</taxon>
    </lineage>
</organism>
<dbReference type="AlphaFoldDB" id="A0A3A2ZND2"/>
<dbReference type="Proteomes" id="UP000266188">
    <property type="component" value="Unassembled WGS sequence"/>
</dbReference>
<comment type="similarity">
    <text evidence="1">Belongs to the trichodiene synthase family.</text>
</comment>
<comment type="caution">
    <text evidence="3">The sequence shown here is derived from an EMBL/GenBank/DDBJ whole genome shotgun (WGS) entry which is preliminary data.</text>
</comment>
<evidence type="ECO:0000256" key="1">
    <source>
        <dbReference type="ARBA" id="ARBA00007946"/>
    </source>
</evidence>
<dbReference type="STRING" id="2070753.A0A3A2ZND2"/>
<keyword evidence="2" id="KW-0456">Lyase</keyword>
<name>A0A3A2ZND2_9EURO</name>
<gene>
    <name evidence="3" type="ORF">PHISCL_02997</name>
</gene>
<dbReference type="InterPro" id="IPR024652">
    <property type="entry name" value="Trichodiene_synth"/>
</dbReference>
<dbReference type="SFLD" id="SFLDS00005">
    <property type="entry name" value="Isoprenoid_Synthase_Type_I"/>
    <property type="match status" value="1"/>
</dbReference>
<keyword evidence="4" id="KW-1185">Reference proteome</keyword>
<proteinExistence type="inferred from homology"/>
<dbReference type="Gene3D" id="1.10.600.10">
    <property type="entry name" value="Farnesyl Diphosphate Synthase"/>
    <property type="match status" value="1"/>
</dbReference>
<sequence>MATVQGESTFGYYGLETQSPDAANFARIEQVKTIIKKFLDDIQFDRSTPFIKNRDLEAAVWNYFLNLYMGQDIEKKVQKRLKLSVTLIHQAYTSLPFDIKVACSAQVLYMFLVDDIAEDFIEDLQIFNQNFVLNKGHQHPLLNHFDIHLRALSRYYGPYCHSAILKSVFDYVNGRIIEHQMEQSSFRFPSDSHLMPMFLRTKVGGAEILIHMLWPKNLFPEEQTVMQYFPVIAELVLFIDFTNDILSYYKEFVLDDEKGNFVSNFSITHHMQQSDVLRNLSTYTPEVLRSVYGMLENHQDLRESVAQFAQGWVMLCTAHRRYHLVELFQDEQYLPPYDEDS</sequence>
<dbReference type="SUPFAM" id="SSF48576">
    <property type="entry name" value="Terpenoid synthases"/>
    <property type="match status" value="1"/>
</dbReference>
<dbReference type="EMBL" id="MVGC01000072">
    <property type="protein sequence ID" value="RJE24682.1"/>
    <property type="molecule type" value="Genomic_DNA"/>
</dbReference>
<evidence type="ECO:0000256" key="2">
    <source>
        <dbReference type="ARBA" id="ARBA00023239"/>
    </source>
</evidence>
<accession>A0A3A2ZND2</accession>
<evidence type="ECO:0000313" key="4">
    <source>
        <dbReference type="Proteomes" id="UP000266188"/>
    </source>
</evidence>
<dbReference type="Pfam" id="PF06330">
    <property type="entry name" value="TRI5"/>
    <property type="match status" value="1"/>
</dbReference>
<dbReference type="GO" id="GO:0016838">
    <property type="term" value="F:carbon-oxygen lyase activity, acting on phosphates"/>
    <property type="evidence" value="ECO:0007669"/>
    <property type="project" value="InterPro"/>
</dbReference>
<dbReference type="SFLD" id="SFLDG01021">
    <property type="entry name" value="Trichodiene_Synthase_Like"/>
    <property type="match status" value="1"/>
</dbReference>
<dbReference type="InterPro" id="IPR008949">
    <property type="entry name" value="Isoprenoid_synthase_dom_sf"/>
</dbReference>
<reference evidence="4" key="1">
    <citation type="submission" date="2017-02" db="EMBL/GenBank/DDBJ databases">
        <authorList>
            <person name="Tafer H."/>
            <person name="Lopandic K."/>
        </authorList>
    </citation>
    <scope>NUCLEOTIDE SEQUENCE [LARGE SCALE GENOMIC DNA]</scope>
    <source>
        <strain evidence="4">CBS 366.77</strain>
    </source>
</reference>
<evidence type="ECO:0000313" key="3">
    <source>
        <dbReference type="EMBL" id="RJE24682.1"/>
    </source>
</evidence>